<organism evidence="1 2">
    <name type="scientific">Artomyces pyxidatus</name>
    <dbReference type="NCBI Taxonomy" id="48021"/>
    <lineage>
        <taxon>Eukaryota</taxon>
        <taxon>Fungi</taxon>
        <taxon>Dikarya</taxon>
        <taxon>Basidiomycota</taxon>
        <taxon>Agaricomycotina</taxon>
        <taxon>Agaricomycetes</taxon>
        <taxon>Russulales</taxon>
        <taxon>Auriscalpiaceae</taxon>
        <taxon>Artomyces</taxon>
    </lineage>
</organism>
<comment type="caution">
    <text evidence="1">The sequence shown here is derived from an EMBL/GenBank/DDBJ whole genome shotgun (WGS) entry which is preliminary data.</text>
</comment>
<keyword evidence="2" id="KW-1185">Reference proteome</keyword>
<evidence type="ECO:0000313" key="2">
    <source>
        <dbReference type="Proteomes" id="UP000814140"/>
    </source>
</evidence>
<dbReference type="Proteomes" id="UP000814140">
    <property type="component" value="Unassembled WGS sequence"/>
</dbReference>
<dbReference type="EMBL" id="MU277195">
    <property type="protein sequence ID" value="KAI0065374.1"/>
    <property type="molecule type" value="Genomic_DNA"/>
</dbReference>
<protein>
    <submittedName>
        <fullName evidence="1">Uncharacterized protein</fullName>
    </submittedName>
</protein>
<reference evidence="1" key="2">
    <citation type="journal article" date="2022" name="New Phytol.">
        <title>Evolutionary transition to the ectomycorrhizal habit in the genomes of a hyperdiverse lineage of mushroom-forming fungi.</title>
        <authorList>
            <person name="Looney B."/>
            <person name="Miyauchi S."/>
            <person name="Morin E."/>
            <person name="Drula E."/>
            <person name="Courty P.E."/>
            <person name="Kohler A."/>
            <person name="Kuo A."/>
            <person name="LaButti K."/>
            <person name="Pangilinan J."/>
            <person name="Lipzen A."/>
            <person name="Riley R."/>
            <person name="Andreopoulos W."/>
            <person name="He G."/>
            <person name="Johnson J."/>
            <person name="Nolan M."/>
            <person name="Tritt A."/>
            <person name="Barry K.W."/>
            <person name="Grigoriev I.V."/>
            <person name="Nagy L.G."/>
            <person name="Hibbett D."/>
            <person name="Henrissat B."/>
            <person name="Matheny P.B."/>
            <person name="Labbe J."/>
            <person name="Martin F.M."/>
        </authorList>
    </citation>
    <scope>NUCLEOTIDE SEQUENCE</scope>
    <source>
        <strain evidence="1">HHB10654</strain>
    </source>
</reference>
<gene>
    <name evidence="1" type="ORF">BV25DRAFT_1850683</name>
</gene>
<accession>A0ACB8T980</accession>
<evidence type="ECO:0000313" key="1">
    <source>
        <dbReference type="EMBL" id="KAI0065374.1"/>
    </source>
</evidence>
<reference evidence="1" key="1">
    <citation type="submission" date="2021-03" db="EMBL/GenBank/DDBJ databases">
        <authorList>
            <consortium name="DOE Joint Genome Institute"/>
            <person name="Ahrendt S."/>
            <person name="Looney B.P."/>
            <person name="Miyauchi S."/>
            <person name="Morin E."/>
            <person name="Drula E."/>
            <person name="Courty P.E."/>
            <person name="Chicoki N."/>
            <person name="Fauchery L."/>
            <person name="Kohler A."/>
            <person name="Kuo A."/>
            <person name="Labutti K."/>
            <person name="Pangilinan J."/>
            <person name="Lipzen A."/>
            <person name="Riley R."/>
            <person name="Andreopoulos W."/>
            <person name="He G."/>
            <person name="Johnson J."/>
            <person name="Barry K.W."/>
            <person name="Grigoriev I.V."/>
            <person name="Nagy L."/>
            <person name="Hibbett D."/>
            <person name="Henrissat B."/>
            <person name="Matheny P.B."/>
            <person name="Labbe J."/>
            <person name="Martin F."/>
        </authorList>
    </citation>
    <scope>NUCLEOTIDE SEQUENCE</scope>
    <source>
        <strain evidence="1">HHB10654</strain>
    </source>
</reference>
<sequence length="401" mass="43261">MLVDYGSDVSDDETPQTQTPSSSRLPVNPSVPAKKASTFSLPPPSSSSSTQNGLPVNKTKKAPKKIAIDLPALPTKDDDVEDEDIRPAKKARLDTKGAGASTLFSMLPAPKQKVPIKVAPERVLGGGKGPGLVFNTSQTRPANNSAEEEVDGHVSSRDDDERQPASEEALSLPFLPPSLAKGRSNISLEDNPLRPPPKSAAKPPAAASSAPAVDFFSLNPGQSSSSGTSGARGLQLPKVSSAPKVDEFLPPEPTPTDQYPGYYILPSGTWAAYDPEYYQTFYKKWQADYDAQVRALEKRVEKGFEGADADDTKEVNAQREMEKAKIEIQEREEKKALTQGASGERAAPRMNVKGAKLGKGARTRNQLTTLLTDAYENRELLEAKIAEGRRNRKEAGNKYGF</sequence>
<name>A0ACB8T980_9AGAM</name>
<proteinExistence type="predicted"/>